<proteinExistence type="predicted"/>
<dbReference type="AlphaFoldDB" id="A0AAP3E5N4"/>
<dbReference type="Pfam" id="PF01863">
    <property type="entry name" value="YgjP-like"/>
    <property type="match status" value="1"/>
</dbReference>
<dbReference type="Gene3D" id="3.30.2010.10">
    <property type="entry name" value="Metalloproteases ('zincins'), catalytic domain"/>
    <property type="match status" value="1"/>
</dbReference>
<comment type="caution">
    <text evidence="2">The sequence shown here is derived from an EMBL/GenBank/DDBJ whole genome shotgun (WGS) entry which is preliminary data.</text>
</comment>
<accession>A0AAP3E5N4</accession>
<dbReference type="InterPro" id="IPR002725">
    <property type="entry name" value="YgjP-like_metallopeptidase"/>
</dbReference>
<dbReference type="RefSeq" id="WP_342806087.1">
    <property type="nucleotide sequence ID" value="NZ_JAOPJZ010000001.1"/>
</dbReference>
<dbReference type="EMBL" id="JAOPJZ010000001">
    <property type="protein sequence ID" value="MCU4750882.1"/>
    <property type="molecule type" value="Genomic_DNA"/>
</dbReference>
<gene>
    <name evidence="2" type="ORF">OB919_02615</name>
</gene>
<evidence type="ECO:0000259" key="1">
    <source>
        <dbReference type="Pfam" id="PF01863"/>
    </source>
</evidence>
<evidence type="ECO:0000313" key="2">
    <source>
        <dbReference type="EMBL" id="MCU4750882.1"/>
    </source>
</evidence>
<reference evidence="2 3" key="1">
    <citation type="submission" date="2022-09" db="EMBL/GenBank/DDBJ databases">
        <title>Enrichment on poylsaccharides allowed isolation of novel metabolic and taxonomic groups of Haloarchaea.</title>
        <authorList>
            <person name="Sorokin D.Y."/>
            <person name="Elcheninov A.G."/>
            <person name="Khizhniak T.V."/>
            <person name="Kolganova T.V."/>
            <person name="Kublanov I.V."/>
        </authorList>
    </citation>
    <scope>NUCLEOTIDE SEQUENCE [LARGE SCALE GENOMIC DNA]</scope>
    <source>
        <strain evidence="2 3">AArc-curdl1</strain>
    </source>
</reference>
<keyword evidence="3" id="KW-1185">Reference proteome</keyword>
<dbReference type="SUPFAM" id="SSF55486">
    <property type="entry name" value="Metalloproteases ('zincins'), catalytic domain"/>
    <property type="match status" value="1"/>
</dbReference>
<feature type="domain" description="YgjP-like metallopeptidase" evidence="1">
    <location>
        <begin position="42"/>
        <end position="113"/>
    </location>
</feature>
<protein>
    <submittedName>
        <fullName evidence="2">DUF45 domain-containing protein</fullName>
    </submittedName>
</protein>
<sequence length="165" mass="19472">MVSDDPRVRVFVDLFNIYYSDWDTPGDTDELKPEHVDFDDNLSGKWGRCGSRSDGTIVYKINRQKWIDWDVNRRLMLIIHELGHVEHAHHKPSFWGEVIDIYYTFKEREDEVDEAIAGDIDWTQVAKHLTRDPNSSTVDRRCETVNERRQMMADALDYDGYVPSY</sequence>
<evidence type="ECO:0000313" key="3">
    <source>
        <dbReference type="Proteomes" id="UP001321047"/>
    </source>
</evidence>
<organism evidence="2 3">
    <name type="scientific">Natronosalvus hydrolyticus</name>
    <dbReference type="NCBI Taxonomy" id="2979988"/>
    <lineage>
        <taxon>Archaea</taxon>
        <taxon>Methanobacteriati</taxon>
        <taxon>Methanobacteriota</taxon>
        <taxon>Stenosarchaea group</taxon>
        <taxon>Halobacteria</taxon>
        <taxon>Halobacteriales</taxon>
        <taxon>Natrialbaceae</taxon>
        <taxon>Natronosalvus</taxon>
    </lineage>
</organism>
<name>A0AAP3E5N4_9EURY</name>
<dbReference type="Proteomes" id="UP001321047">
    <property type="component" value="Unassembled WGS sequence"/>
</dbReference>